<dbReference type="InterPro" id="IPR003594">
    <property type="entry name" value="HATPase_dom"/>
</dbReference>
<proteinExistence type="predicted"/>
<feature type="region of interest" description="Disordered" evidence="8">
    <location>
        <begin position="1"/>
        <end position="41"/>
    </location>
</feature>
<evidence type="ECO:0000256" key="5">
    <source>
        <dbReference type="ARBA" id="ARBA00022692"/>
    </source>
</evidence>
<evidence type="ECO:0000256" key="4">
    <source>
        <dbReference type="ARBA" id="ARBA00022679"/>
    </source>
</evidence>
<dbReference type="CDD" id="cd00075">
    <property type="entry name" value="HATPase"/>
    <property type="match status" value="1"/>
</dbReference>
<dbReference type="GO" id="GO:0004673">
    <property type="term" value="F:protein histidine kinase activity"/>
    <property type="evidence" value="ECO:0007669"/>
    <property type="project" value="UniProtKB-EC"/>
</dbReference>
<dbReference type="Pfam" id="PF08376">
    <property type="entry name" value="NIT"/>
    <property type="match status" value="1"/>
</dbReference>
<dbReference type="Proteomes" id="UP000530234">
    <property type="component" value="Unassembled WGS sequence"/>
</dbReference>
<reference evidence="13" key="1">
    <citation type="submission" date="2019-10" db="EMBL/GenBank/DDBJ databases">
        <title>Streptomyces sp. nov., a novel actinobacterium isolated from alkaline environment.</title>
        <authorList>
            <person name="Golinska P."/>
        </authorList>
    </citation>
    <scope>NUCLEOTIDE SEQUENCE [LARGE SCALE GENOMIC DNA]</scope>
    <source>
        <strain evidence="13">DSM 42108</strain>
    </source>
</reference>
<dbReference type="SUPFAM" id="SSF55874">
    <property type="entry name" value="ATPase domain of HSP90 chaperone/DNA topoisomerase II/histidine kinase"/>
    <property type="match status" value="1"/>
</dbReference>
<dbReference type="AlphaFoldDB" id="A0A7W3T373"/>
<dbReference type="PROSITE" id="PS50906">
    <property type="entry name" value="NIT"/>
    <property type="match status" value="1"/>
</dbReference>
<feature type="non-terminal residue" evidence="12">
    <location>
        <position position="825"/>
    </location>
</feature>
<gene>
    <name evidence="12" type="ORF">FOE67_11365</name>
</gene>
<organism evidence="12 13">
    <name type="scientific">Streptomyces calidiresistens</name>
    <dbReference type="NCBI Taxonomy" id="1485586"/>
    <lineage>
        <taxon>Bacteria</taxon>
        <taxon>Bacillati</taxon>
        <taxon>Actinomycetota</taxon>
        <taxon>Actinomycetes</taxon>
        <taxon>Kitasatosporales</taxon>
        <taxon>Streptomycetaceae</taxon>
        <taxon>Streptomyces</taxon>
    </lineage>
</organism>
<dbReference type="InterPro" id="IPR005467">
    <property type="entry name" value="His_kinase_dom"/>
</dbReference>
<feature type="compositionally biased region" description="Basic and acidic residues" evidence="8">
    <location>
        <begin position="761"/>
        <end position="788"/>
    </location>
</feature>
<dbReference type="Pfam" id="PF02518">
    <property type="entry name" value="HATPase_c"/>
    <property type="match status" value="1"/>
</dbReference>
<protein>
    <recommendedName>
        <fullName evidence="2">histidine kinase</fullName>
        <ecNumber evidence="2">2.7.13.3</ecNumber>
    </recommendedName>
</protein>
<comment type="catalytic activity">
    <reaction evidence="1">
        <text>ATP + protein L-histidine = ADP + protein N-phospho-L-histidine.</text>
        <dbReference type="EC" id="2.7.13.3"/>
    </reaction>
</comment>
<dbReference type="PANTHER" id="PTHR45436:SF5">
    <property type="entry name" value="SENSOR HISTIDINE KINASE TRCS"/>
    <property type="match status" value="1"/>
</dbReference>
<comment type="caution">
    <text evidence="12">The sequence shown here is derived from an EMBL/GenBank/DDBJ whole genome shotgun (WGS) entry which is preliminary data.</text>
</comment>
<dbReference type="InterPro" id="IPR036890">
    <property type="entry name" value="HATPase_C_sf"/>
</dbReference>
<evidence type="ECO:0000256" key="3">
    <source>
        <dbReference type="ARBA" id="ARBA00022553"/>
    </source>
</evidence>
<keyword evidence="6 12" id="KW-0418">Kinase</keyword>
<keyword evidence="13" id="KW-1185">Reference proteome</keyword>
<keyword evidence="4" id="KW-0808">Transferase</keyword>
<dbReference type="GO" id="GO:0005886">
    <property type="term" value="C:plasma membrane"/>
    <property type="evidence" value="ECO:0007669"/>
    <property type="project" value="TreeGrafter"/>
</dbReference>
<sequence>MAHSPFSPGFSPDTVHHSGVPRGGRRRSRAAPIPGAGPEPCRRIRVRADQGEGMRFRGRSIRHKIVVLLMVPLLSLVALWGFATALTLHEARQLTRVSHLVDDFGDPAAEVVRDLRRERRETIVHLADPRGPREELRGARQATDRSIGVVRLNASGPARENLAPGAGEALDSFLEALDHLERAREQVDSNTLTRTGALEAYNAVAEPGLRLQSALHLLENVELDRHGRAVASLGMVAENVSRADALVAGALAAGRMTDREHRALSDAVAERGLLHRLHLSDLPVEDRRAHENFWQAGQGRILREAEERVVEQGVGGVQPGRWEEITTTTLNELRALGDSAAERHAARVEPAAAAVLLRAALAGIAGLAAVLLSIGISLRVGRGLTHELRLLSDRATEAAEVRLPGVMNRLAAGERVDAAGEVSRAEHGPDEVGRVGRALDTLQHAAIEAAVRGAEMRRGVSEVFVNLARRNQVLLQKQIDLLGAMQRRTDDEDELEDLFRLDHLAGRMRRHAEGLMILSGAAPARQWRTPARPMDVVRGAVREMEDPERVEVRRMPSLAVDGAVVADLVHLLAELLENAINYSPPHTAVQVHGERVPHGFSIEIHDRGLGMPPGAMSEANHRLAHAPDFELSDTDRLGLFVVARLARRHGIRVSLRESPYGGTTAVVLIPGEVLGPPEDGRGASPIAGTGRLSVTGGPGAVPVEAGRGGPVELETPLERVLAGRGAGPRNRADDPGDSLGRRSADDPAGGRPPLPTRRPGRAVEDSRRGPRERDTASDRAVRTEDREGSGGGVRGGSDPGTGAGTGVEPTSRRSVPVLIAENGRV</sequence>
<dbReference type="InterPro" id="IPR050428">
    <property type="entry name" value="TCS_sensor_his_kinase"/>
</dbReference>
<feature type="domain" description="Histidine kinase" evidence="10">
    <location>
        <begin position="568"/>
        <end position="673"/>
    </location>
</feature>
<evidence type="ECO:0000256" key="2">
    <source>
        <dbReference type="ARBA" id="ARBA00012438"/>
    </source>
</evidence>
<evidence type="ECO:0000256" key="8">
    <source>
        <dbReference type="SAM" id="MobiDB-lite"/>
    </source>
</evidence>
<keyword evidence="5 9" id="KW-0812">Transmembrane</keyword>
<evidence type="ECO:0000313" key="13">
    <source>
        <dbReference type="Proteomes" id="UP000530234"/>
    </source>
</evidence>
<evidence type="ECO:0000256" key="9">
    <source>
        <dbReference type="SAM" id="Phobius"/>
    </source>
</evidence>
<feature type="domain" description="NIT" evidence="11">
    <location>
        <begin position="106"/>
        <end position="351"/>
    </location>
</feature>
<dbReference type="InterPro" id="IPR013587">
    <property type="entry name" value="Nitrate/nitrite_sensing"/>
</dbReference>
<dbReference type="GO" id="GO:0000160">
    <property type="term" value="P:phosphorelay signal transduction system"/>
    <property type="evidence" value="ECO:0007669"/>
    <property type="project" value="TreeGrafter"/>
</dbReference>
<evidence type="ECO:0000313" key="12">
    <source>
        <dbReference type="EMBL" id="MBB0230102.1"/>
    </source>
</evidence>
<evidence type="ECO:0000259" key="10">
    <source>
        <dbReference type="PROSITE" id="PS50109"/>
    </source>
</evidence>
<evidence type="ECO:0000259" key="11">
    <source>
        <dbReference type="PROSITE" id="PS50906"/>
    </source>
</evidence>
<dbReference type="PANTHER" id="PTHR45436">
    <property type="entry name" value="SENSOR HISTIDINE KINASE YKOH"/>
    <property type="match status" value="1"/>
</dbReference>
<keyword evidence="9" id="KW-0472">Membrane</keyword>
<keyword evidence="7 9" id="KW-1133">Transmembrane helix</keyword>
<feature type="transmembrane region" description="Helical" evidence="9">
    <location>
        <begin position="65"/>
        <end position="88"/>
    </location>
</feature>
<evidence type="ECO:0000256" key="1">
    <source>
        <dbReference type="ARBA" id="ARBA00000085"/>
    </source>
</evidence>
<dbReference type="SMART" id="SM00387">
    <property type="entry name" value="HATPase_c"/>
    <property type="match status" value="1"/>
</dbReference>
<dbReference type="InterPro" id="IPR010910">
    <property type="entry name" value="Nitrate/nitrite_sensing_bac"/>
</dbReference>
<feature type="compositionally biased region" description="Basic and acidic residues" evidence="8">
    <location>
        <begin position="730"/>
        <end position="745"/>
    </location>
</feature>
<evidence type="ECO:0000256" key="7">
    <source>
        <dbReference type="ARBA" id="ARBA00022989"/>
    </source>
</evidence>
<dbReference type="EMBL" id="VKHS01000219">
    <property type="protein sequence ID" value="MBB0230102.1"/>
    <property type="molecule type" value="Genomic_DNA"/>
</dbReference>
<feature type="compositionally biased region" description="Gly residues" evidence="8">
    <location>
        <begin position="789"/>
        <end position="805"/>
    </location>
</feature>
<dbReference type="EC" id="2.7.13.3" evidence="2"/>
<evidence type="ECO:0000256" key="6">
    <source>
        <dbReference type="ARBA" id="ARBA00022777"/>
    </source>
</evidence>
<dbReference type="Gene3D" id="3.30.565.10">
    <property type="entry name" value="Histidine kinase-like ATPase, C-terminal domain"/>
    <property type="match status" value="1"/>
</dbReference>
<accession>A0A7W3T373</accession>
<keyword evidence="3" id="KW-0597">Phosphoprotein</keyword>
<dbReference type="PROSITE" id="PS50109">
    <property type="entry name" value="HIS_KIN"/>
    <property type="match status" value="1"/>
</dbReference>
<name>A0A7W3T373_9ACTN</name>
<feature type="region of interest" description="Disordered" evidence="8">
    <location>
        <begin position="675"/>
        <end position="825"/>
    </location>
</feature>